<dbReference type="Pfam" id="PF16448">
    <property type="entry name" value="LapD_MoxY_N"/>
    <property type="match status" value="1"/>
</dbReference>
<comment type="caution">
    <text evidence="5">The sequence shown here is derived from an EMBL/GenBank/DDBJ whole genome shotgun (WGS) entry which is preliminary data.</text>
</comment>
<dbReference type="SMART" id="SM00304">
    <property type="entry name" value="HAMP"/>
    <property type="match status" value="1"/>
</dbReference>
<dbReference type="AlphaFoldDB" id="A0A9X4YCP7"/>
<dbReference type="InterPro" id="IPR035919">
    <property type="entry name" value="EAL_sf"/>
</dbReference>
<gene>
    <name evidence="5" type="ORF">GLW01_10855</name>
</gene>
<dbReference type="CDD" id="cd01948">
    <property type="entry name" value="EAL"/>
    <property type="match status" value="1"/>
</dbReference>
<dbReference type="InterPro" id="IPR050706">
    <property type="entry name" value="Cyclic-di-GMP_PDE-like"/>
</dbReference>
<dbReference type="CDD" id="cd06225">
    <property type="entry name" value="HAMP"/>
    <property type="match status" value="1"/>
</dbReference>
<dbReference type="GO" id="GO:0007165">
    <property type="term" value="P:signal transduction"/>
    <property type="evidence" value="ECO:0007669"/>
    <property type="project" value="InterPro"/>
</dbReference>
<dbReference type="RefSeq" id="WP_160899052.1">
    <property type="nucleotide sequence ID" value="NZ_WMEX01000005.1"/>
</dbReference>
<evidence type="ECO:0000313" key="5">
    <source>
        <dbReference type="EMBL" id="MYL27294.1"/>
    </source>
</evidence>
<dbReference type="EMBL" id="WMEX01000005">
    <property type="protein sequence ID" value="MYL27294.1"/>
    <property type="molecule type" value="Genomic_DNA"/>
</dbReference>
<evidence type="ECO:0000313" key="6">
    <source>
        <dbReference type="Proteomes" id="UP000460751"/>
    </source>
</evidence>
<accession>A0A9X4YCP7</accession>
<dbReference type="Gene3D" id="3.30.70.270">
    <property type="match status" value="1"/>
</dbReference>
<evidence type="ECO:0000256" key="2">
    <source>
        <dbReference type="SAM" id="Phobius"/>
    </source>
</evidence>
<evidence type="ECO:0000259" key="4">
    <source>
        <dbReference type="PROSITE" id="PS50885"/>
    </source>
</evidence>
<dbReference type="PANTHER" id="PTHR33121">
    <property type="entry name" value="CYCLIC DI-GMP PHOSPHODIESTERASE PDEF"/>
    <property type="match status" value="1"/>
</dbReference>
<keyword evidence="2" id="KW-0472">Membrane</keyword>
<evidence type="ECO:0000256" key="1">
    <source>
        <dbReference type="SAM" id="MobiDB-lite"/>
    </source>
</evidence>
<dbReference type="PROSITE" id="PS50883">
    <property type="entry name" value="EAL"/>
    <property type="match status" value="1"/>
</dbReference>
<keyword evidence="2" id="KW-1133">Transmembrane helix</keyword>
<dbReference type="PROSITE" id="PS50885">
    <property type="entry name" value="HAMP"/>
    <property type="match status" value="1"/>
</dbReference>
<name>A0A9X4YCP7_9GAMM</name>
<dbReference type="InterPro" id="IPR003660">
    <property type="entry name" value="HAMP_dom"/>
</dbReference>
<dbReference type="InterPro" id="IPR001633">
    <property type="entry name" value="EAL_dom"/>
</dbReference>
<dbReference type="InterPro" id="IPR043128">
    <property type="entry name" value="Rev_trsase/Diguanyl_cyclase"/>
</dbReference>
<dbReference type="OrthoDB" id="5894408at2"/>
<dbReference type="InterPro" id="IPR000160">
    <property type="entry name" value="GGDEF_dom"/>
</dbReference>
<dbReference type="InterPro" id="IPR042461">
    <property type="entry name" value="LapD_MoxY_peri_C"/>
</dbReference>
<keyword evidence="2" id="KW-0812">Transmembrane</keyword>
<keyword evidence="6" id="KW-1185">Reference proteome</keyword>
<dbReference type="Gene3D" id="3.30.110.200">
    <property type="match status" value="1"/>
</dbReference>
<dbReference type="SMART" id="SM00052">
    <property type="entry name" value="EAL"/>
    <property type="match status" value="1"/>
</dbReference>
<dbReference type="Pfam" id="PF00672">
    <property type="entry name" value="HAMP"/>
    <property type="match status" value="1"/>
</dbReference>
<dbReference type="PANTHER" id="PTHR33121:SF79">
    <property type="entry name" value="CYCLIC DI-GMP PHOSPHODIESTERASE PDED-RELATED"/>
    <property type="match status" value="1"/>
</dbReference>
<dbReference type="InterPro" id="IPR032244">
    <property type="entry name" value="LapD_MoxY_N"/>
</dbReference>
<feature type="transmembrane region" description="Helical" evidence="2">
    <location>
        <begin position="12"/>
        <end position="34"/>
    </location>
</feature>
<dbReference type="InterPro" id="IPR029787">
    <property type="entry name" value="Nucleotide_cyclase"/>
</dbReference>
<dbReference type="Gene3D" id="6.20.270.20">
    <property type="entry name" value="LapD/MoxY periplasmic domain"/>
    <property type="match status" value="1"/>
</dbReference>
<feature type="region of interest" description="Disordered" evidence="1">
    <location>
        <begin position="646"/>
        <end position="668"/>
    </location>
</feature>
<dbReference type="SMART" id="SM00267">
    <property type="entry name" value="GGDEF"/>
    <property type="match status" value="1"/>
</dbReference>
<dbReference type="SUPFAM" id="SSF141868">
    <property type="entry name" value="EAL domain-like"/>
    <property type="match status" value="1"/>
</dbReference>
<feature type="domain" description="EAL" evidence="3">
    <location>
        <begin position="413"/>
        <end position="660"/>
    </location>
</feature>
<reference evidence="5 6" key="1">
    <citation type="submission" date="2019-11" db="EMBL/GenBank/DDBJ databases">
        <title>Genome sequences of 17 halophilic strains isolated from different environments.</title>
        <authorList>
            <person name="Furrow R.E."/>
        </authorList>
    </citation>
    <scope>NUCLEOTIDE SEQUENCE [LARGE SCALE GENOMIC DNA]</scope>
    <source>
        <strain evidence="5 6">22507_15_FS</strain>
    </source>
</reference>
<evidence type="ECO:0000259" key="3">
    <source>
        <dbReference type="PROSITE" id="PS50883"/>
    </source>
</evidence>
<dbReference type="Pfam" id="PF00563">
    <property type="entry name" value="EAL"/>
    <property type="match status" value="1"/>
</dbReference>
<dbReference type="SUPFAM" id="SSF55073">
    <property type="entry name" value="Nucleotide cyclase"/>
    <property type="match status" value="1"/>
</dbReference>
<dbReference type="GO" id="GO:0071111">
    <property type="term" value="F:cyclic-guanylate-specific phosphodiesterase activity"/>
    <property type="evidence" value="ECO:0007669"/>
    <property type="project" value="InterPro"/>
</dbReference>
<dbReference type="Pfam" id="PF00990">
    <property type="entry name" value="GGDEF"/>
    <property type="match status" value="1"/>
</dbReference>
<dbReference type="Proteomes" id="UP000460751">
    <property type="component" value="Unassembled WGS sequence"/>
</dbReference>
<dbReference type="GO" id="GO:0016020">
    <property type="term" value="C:membrane"/>
    <property type="evidence" value="ECO:0007669"/>
    <property type="project" value="InterPro"/>
</dbReference>
<proteinExistence type="predicted"/>
<dbReference type="SUPFAM" id="SSF158472">
    <property type="entry name" value="HAMP domain-like"/>
    <property type="match status" value="1"/>
</dbReference>
<organism evidence="5 6">
    <name type="scientific">Vreelandella halophila</name>
    <dbReference type="NCBI Taxonomy" id="86177"/>
    <lineage>
        <taxon>Bacteria</taxon>
        <taxon>Pseudomonadati</taxon>
        <taxon>Pseudomonadota</taxon>
        <taxon>Gammaproteobacteria</taxon>
        <taxon>Oceanospirillales</taxon>
        <taxon>Halomonadaceae</taxon>
        <taxon>Vreelandella</taxon>
    </lineage>
</organism>
<sequence>MMRRADDTGYSLRVLLVIFIGGLLTLVLMAGTWFSASRFGAYLENELHIQTQDAATALGAAVSALESEGQVRRLVDAVFDSGAYTRIELVRADGSLRHSREVETGPPPVPGWFQWWADLPSPRGEATVMDGWEPAGSVRVHADPVPALVRLWQSFLVGLAWSGALLVVSLWLAWRGAGRLLAPLRQMEIQAQALEANDFAARTDPPRARELSRVARALNRMAQSLGETFERQIGLINELEHRNRRDPVTGLRTREAFDQALAAELHSRESAAGGVVAVFRPRGFQLFNEGRGRARGNAVLTECGAALLDFESHHEGVVTARGQGADLLVCITGVEPVEADAWLQELVEQLSTRYSTFSVPEQGIFQAGVTRVEPGLGVGALLARADQGLATAAASSDPLLCWGHSLAAPINGAGGWLEAIDAALASEEVALAWQALHDMDGSVLMTQVLGRLKLAERWEVAAHFLPHLERSGRTPAFDRLVIERVLSGDGPGLDGSVAVSLGLASLVDDTFMHWLAMRLEAAGDQTRNLWLVVPERALRVQPTAVSLLAETASRAAAGLMVDHFGSGGVSFGYLGRYAIQAVRISREYIRDLHQRRAARFFLSSIAPVLRAQGIRVFVSGVEVEDEWAVVRELPVDGVMGFYFSRPEEPEEGDLPGGEPPGNGVSRRP</sequence>
<protein>
    <submittedName>
        <fullName evidence="5">EAL domain-containing protein</fullName>
    </submittedName>
</protein>
<feature type="domain" description="HAMP" evidence="4">
    <location>
        <begin position="178"/>
        <end position="230"/>
    </location>
</feature>
<dbReference type="Gene3D" id="3.20.20.450">
    <property type="entry name" value="EAL domain"/>
    <property type="match status" value="1"/>
</dbReference>